<dbReference type="InParanoid" id="B0D908"/>
<dbReference type="EMBL" id="DS547100">
    <property type="protein sequence ID" value="EDR09172.1"/>
    <property type="molecule type" value="Genomic_DNA"/>
</dbReference>
<proteinExistence type="predicted"/>
<evidence type="ECO:0000313" key="2">
    <source>
        <dbReference type="EMBL" id="EDR09172.1"/>
    </source>
</evidence>
<keyword evidence="3" id="KW-1185">Reference proteome</keyword>
<dbReference type="AlphaFoldDB" id="B0D908"/>
<feature type="region of interest" description="Disordered" evidence="1">
    <location>
        <begin position="1"/>
        <end position="29"/>
    </location>
</feature>
<protein>
    <submittedName>
        <fullName evidence="2">Predicted protein</fullName>
    </submittedName>
</protein>
<name>B0D908_LACBS</name>
<accession>B0D908</accession>
<evidence type="ECO:0000256" key="1">
    <source>
        <dbReference type="SAM" id="MobiDB-lite"/>
    </source>
</evidence>
<dbReference type="HOGENOM" id="CLU_3001977_0_0_1"/>
<feature type="compositionally biased region" description="Basic and acidic residues" evidence="1">
    <location>
        <begin position="14"/>
        <end position="29"/>
    </location>
</feature>
<dbReference type="KEGG" id="lbc:LACBIDRAFT_296524"/>
<dbReference type="Proteomes" id="UP000001194">
    <property type="component" value="Unassembled WGS sequence"/>
</dbReference>
<gene>
    <name evidence="2" type="ORF">LACBIDRAFT_296524</name>
</gene>
<sequence length="63" mass="7131">MLKRSDTTNNLEPLIREGVSRIERKSEHDEIHEISGPVIDDDCKYICNTCNKSLDTLQSPSAN</sequence>
<dbReference type="GeneID" id="6075889"/>
<dbReference type="OrthoDB" id="3202965at2759"/>
<dbReference type="RefSeq" id="XP_001880485.1">
    <property type="nucleotide sequence ID" value="XM_001880450.1"/>
</dbReference>
<organism evidence="3">
    <name type="scientific">Laccaria bicolor (strain S238N-H82 / ATCC MYA-4686)</name>
    <name type="common">Bicoloured deceiver</name>
    <name type="synonym">Laccaria laccata var. bicolor</name>
    <dbReference type="NCBI Taxonomy" id="486041"/>
    <lineage>
        <taxon>Eukaryota</taxon>
        <taxon>Fungi</taxon>
        <taxon>Dikarya</taxon>
        <taxon>Basidiomycota</taxon>
        <taxon>Agaricomycotina</taxon>
        <taxon>Agaricomycetes</taxon>
        <taxon>Agaricomycetidae</taxon>
        <taxon>Agaricales</taxon>
        <taxon>Agaricineae</taxon>
        <taxon>Hydnangiaceae</taxon>
        <taxon>Laccaria</taxon>
    </lineage>
</organism>
<reference evidence="2 3" key="1">
    <citation type="journal article" date="2008" name="Nature">
        <title>The genome of Laccaria bicolor provides insights into mycorrhizal symbiosis.</title>
        <authorList>
            <person name="Martin F."/>
            <person name="Aerts A."/>
            <person name="Ahren D."/>
            <person name="Brun A."/>
            <person name="Danchin E.G.J."/>
            <person name="Duchaussoy F."/>
            <person name="Gibon J."/>
            <person name="Kohler A."/>
            <person name="Lindquist E."/>
            <person name="Pereda V."/>
            <person name="Salamov A."/>
            <person name="Shapiro H.J."/>
            <person name="Wuyts J."/>
            <person name="Blaudez D."/>
            <person name="Buee M."/>
            <person name="Brokstein P."/>
            <person name="Canbaeck B."/>
            <person name="Cohen D."/>
            <person name="Courty P.E."/>
            <person name="Coutinho P.M."/>
            <person name="Delaruelle C."/>
            <person name="Detter J.C."/>
            <person name="Deveau A."/>
            <person name="DiFazio S."/>
            <person name="Duplessis S."/>
            <person name="Fraissinet-Tachet L."/>
            <person name="Lucic E."/>
            <person name="Frey-Klett P."/>
            <person name="Fourrey C."/>
            <person name="Feussner I."/>
            <person name="Gay G."/>
            <person name="Grimwood J."/>
            <person name="Hoegger P.J."/>
            <person name="Jain P."/>
            <person name="Kilaru S."/>
            <person name="Labbe J."/>
            <person name="Lin Y.C."/>
            <person name="Legue V."/>
            <person name="Le Tacon F."/>
            <person name="Marmeisse R."/>
            <person name="Melayah D."/>
            <person name="Montanini B."/>
            <person name="Muratet M."/>
            <person name="Nehls U."/>
            <person name="Niculita-Hirzel H."/>
            <person name="Oudot-Le Secq M.P."/>
            <person name="Peter M."/>
            <person name="Quesneville H."/>
            <person name="Rajashekar B."/>
            <person name="Reich M."/>
            <person name="Rouhier N."/>
            <person name="Schmutz J."/>
            <person name="Yin T."/>
            <person name="Chalot M."/>
            <person name="Henrissat B."/>
            <person name="Kuees U."/>
            <person name="Lucas S."/>
            <person name="Van de Peer Y."/>
            <person name="Podila G.K."/>
            <person name="Polle A."/>
            <person name="Pukkila P.J."/>
            <person name="Richardson P.M."/>
            <person name="Rouze P."/>
            <person name="Sanders I.R."/>
            <person name="Stajich J.E."/>
            <person name="Tunlid A."/>
            <person name="Tuskan G."/>
            <person name="Grigoriev I.V."/>
        </authorList>
    </citation>
    <scope>NUCLEOTIDE SEQUENCE [LARGE SCALE GENOMIC DNA]</scope>
    <source>
        <strain evidence="3">S238N-H82 / ATCC MYA-4686</strain>
    </source>
</reference>
<evidence type="ECO:0000313" key="3">
    <source>
        <dbReference type="Proteomes" id="UP000001194"/>
    </source>
</evidence>